<sequence length="270" mass="29733">MPIGMLDPRMTTSGQTVQRALTAASSLASPPLVVSHQAVRDPKSISRGPSRDARSLAATASSSRSAPTDHGLIMEREPLRLAPGEPLWVFGYGSIVWKVGFDFDERVVCAARGYRRRFYQGSTDHRGTPEFPGRTVTLETCDADVNPPCWGAAYRVPPERAEEVLEILEVREKQYDKRIRLDLYDDNGDVVVRDAVTYIATGASENLNWLGEASIEEVAETIATAVGPSGANSEYLLNLADAMRGIGVHDPHLDELERRVREIKENRTGE</sequence>
<dbReference type="Gene3D" id="3.10.490.10">
    <property type="entry name" value="Gamma-glutamyl cyclotransferase-like"/>
    <property type="match status" value="1"/>
</dbReference>
<evidence type="ECO:0000256" key="2">
    <source>
        <dbReference type="ARBA" id="ARBA00023239"/>
    </source>
</evidence>
<dbReference type="PANTHER" id="PTHR12192:SF2">
    <property type="entry name" value="GLUTATHIONE-SPECIFIC GAMMA-GLUTAMYLCYCLOTRANSFERASE 2"/>
    <property type="match status" value="1"/>
</dbReference>
<keyword evidence="2" id="KW-0456">Lyase</keyword>
<dbReference type="PANTHER" id="PTHR12192">
    <property type="entry name" value="CATION TRANSPORT PROTEIN CHAC-RELATED"/>
    <property type="match status" value="1"/>
</dbReference>
<dbReference type="GO" id="GO:0006751">
    <property type="term" value="P:glutathione catabolic process"/>
    <property type="evidence" value="ECO:0007669"/>
    <property type="project" value="InterPro"/>
</dbReference>
<protein>
    <recommendedName>
        <fullName evidence="1">glutathione-specific gamma-glutamylcyclotransferase</fullName>
        <ecNumber evidence="1">4.3.2.7</ecNumber>
    </recommendedName>
</protein>
<evidence type="ECO:0000256" key="3">
    <source>
        <dbReference type="SAM" id="MobiDB-lite"/>
    </source>
</evidence>
<dbReference type="CDD" id="cd06661">
    <property type="entry name" value="GGCT_like"/>
    <property type="match status" value="1"/>
</dbReference>
<name>A0A7S0KPA4_MICPS</name>
<dbReference type="AlphaFoldDB" id="A0A7S0KPA4"/>
<dbReference type="InterPro" id="IPR006840">
    <property type="entry name" value="ChaC"/>
</dbReference>
<feature type="compositionally biased region" description="Low complexity" evidence="3">
    <location>
        <begin position="55"/>
        <end position="66"/>
    </location>
</feature>
<dbReference type="Pfam" id="PF04752">
    <property type="entry name" value="ChaC"/>
    <property type="match status" value="1"/>
</dbReference>
<feature type="region of interest" description="Disordered" evidence="3">
    <location>
        <begin position="33"/>
        <end position="71"/>
    </location>
</feature>
<dbReference type="EMBL" id="HBEV01007558">
    <property type="protein sequence ID" value="CAD8587058.1"/>
    <property type="molecule type" value="Transcribed_RNA"/>
</dbReference>
<organism evidence="4">
    <name type="scientific">Micromonas pusilla</name>
    <name type="common">Picoplanktonic green alga</name>
    <name type="synonym">Chromulina pusilla</name>
    <dbReference type="NCBI Taxonomy" id="38833"/>
    <lineage>
        <taxon>Eukaryota</taxon>
        <taxon>Viridiplantae</taxon>
        <taxon>Chlorophyta</taxon>
        <taxon>Mamiellophyceae</taxon>
        <taxon>Mamiellales</taxon>
        <taxon>Mamiellaceae</taxon>
        <taxon>Micromonas</taxon>
    </lineage>
</organism>
<dbReference type="GO" id="GO:0061928">
    <property type="term" value="F:glutathione specific gamma-glutamylcyclotransferase activity"/>
    <property type="evidence" value="ECO:0007669"/>
    <property type="project" value="UniProtKB-EC"/>
</dbReference>
<proteinExistence type="predicted"/>
<dbReference type="GO" id="GO:0005737">
    <property type="term" value="C:cytoplasm"/>
    <property type="evidence" value="ECO:0007669"/>
    <property type="project" value="TreeGrafter"/>
</dbReference>
<evidence type="ECO:0000256" key="1">
    <source>
        <dbReference type="ARBA" id="ARBA00012344"/>
    </source>
</evidence>
<reference evidence="4" key="1">
    <citation type="submission" date="2021-01" db="EMBL/GenBank/DDBJ databases">
        <authorList>
            <person name="Corre E."/>
            <person name="Pelletier E."/>
            <person name="Niang G."/>
            <person name="Scheremetjew M."/>
            <person name="Finn R."/>
            <person name="Kale V."/>
            <person name="Holt S."/>
            <person name="Cochrane G."/>
            <person name="Meng A."/>
            <person name="Brown T."/>
            <person name="Cohen L."/>
        </authorList>
    </citation>
    <scope>NUCLEOTIDE SEQUENCE</scope>
    <source>
        <strain evidence="4">CCMP494</strain>
    </source>
</reference>
<feature type="compositionally biased region" description="Basic and acidic residues" evidence="3">
    <location>
        <begin position="38"/>
        <end position="54"/>
    </location>
</feature>
<dbReference type="EC" id="4.3.2.7" evidence="1"/>
<evidence type="ECO:0000313" key="4">
    <source>
        <dbReference type="EMBL" id="CAD8587058.1"/>
    </source>
</evidence>
<gene>
    <name evidence="4" type="ORF">MSP1404_LOCUS5803</name>
</gene>
<accession>A0A7S0KPA4</accession>
<dbReference type="InterPro" id="IPR013024">
    <property type="entry name" value="GGCT-like"/>
</dbReference>